<feature type="signal peptide" evidence="1">
    <location>
        <begin position="1"/>
        <end position="19"/>
    </location>
</feature>
<organism evidence="2 3">
    <name type="scientific">Halobacteriovorax marinus</name>
    <dbReference type="NCBI Taxonomy" id="97084"/>
    <lineage>
        <taxon>Bacteria</taxon>
        <taxon>Pseudomonadati</taxon>
        <taxon>Bdellovibrionota</taxon>
        <taxon>Bacteriovoracia</taxon>
        <taxon>Bacteriovoracales</taxon>
        <taxon>Halobacteriovoraceae</taxon>
        <taxon>Halobacteriovorax</taxon>
    </lineage>
</organism>
<gene>
    <name evidence="2" type="ORF">A9Q84_19515</name>
</gene>
<feature type="chain" id="PRO_5012509006" description="Lipoprotein" evidence="1">
    <location>
        <begin position="20"/>
        <end position="149"/>
    </location>
</feature>
<dbReference type="EMBL" id="MAAO01000015">
    <property type="protein sequence ID" value="OUR93657.1"/>
    <property type="molecule type" value="Genomic_DNA"/>
</dbReference>
<accession>A0A1Y5F7Z6</accession>
<evidence type="ECO:0000256" key="1">
    <source>
        <dbReference type="SAM" id="SignalP"/>
    </source>
</evidence>
<dbReference type="Proteomes" id="UP000196531">
    <property type="component" value="Unassembled WGS sequence"/>
</dbReference>
<evidence type="ECO:0000313" key="2">
    <source>
        <dbReference type="EMBL" id="OUR93657.1"/>
    </source>
</evidence>
<dbReference type="AlphaFoldDB" id="A0A1Y5F7Z6"/>
<comment type="caution">
    <text evidence="2">The sequence shown here is derived from an EMBL/GenBank/DDBJ whole genome shotgun (WGS) entry which is preliminary data.</text>
</comment>
<proteinExistence type="predicted"/>
<keyword evidence="1" id="KW-0732">Signal</keyword>
<evidence type="ECO:0000313" key="3">
    <source>
        <dbReference type="Proteomes" id="UP000196531"/>
    </source>
</evidence>
<reference evidence="3" key="1">
    <citation type="journal article" date="2017" name="Proc. Natl. Acad. Sci. U.S.A.">
        <title>Simulation of Deepwater Horizon oil plume reveals substrate specialization within a complex community of hydrocarbon-degraders.</title>
        <authorList>
            <person name="Hu P."/>
            <person name="Dubinsky E.A."/>
            <person name="Probst A.J."/>
            <person name="Wang J."/>
            <person name="Sieber C.M.K."/>
            <person name="Tom L.M."/>
            <person name="Gardinali P."/>
            <person name="Banfield J.F."/>
            <person name="Atlas R.M."/>
            <person name="Andersen G.L."/>
        </authorList>
    </citation>
    <scope>NUCLEOTIDE SEQUENCE [LARGE SCALE GENOMIC DNA]</scope>
</reference>
<protein>
    <recommendedName>
        <fullName evidence="4">Lipoprotein</fullName>
    </recommendedName>
</protein>
<sequence>MKKILLLTCLLLFSSSIFSNEKHMNKKIISRKVQSLHHYKKGVKNFEALTKCTNDKKDIKKYRKCIFSNLAATVSTSRADRIAKWLLEVKDYKKAFVCNDETLDSFPFTAKEKFPLVLCFNFVKRGETKVGVIYYAKERGEVRINGIQE</sequence>
<name>A0A1Y5F7Z6_9BACT</name>
<evidence type="ECO:0008006" key="4">
    <source>
        <dbReference type="Google" id="ProtNLM"/>
    </source>
</evidence>